<proteinExistence type="inferred from homology"/>
<accession>A0AAN1XYN0</accession>
<evidence type="ECO:0000256" key="3">
    <source>
        <dbReference type="ARBA" id="ARBA00022729"/>
    </source>
</evidence>
<evidence type="ECO:0000313" key="6">
    <source>
        <dbReference type="EMBL" id="BDE07374.1"/>
    </source>
</evidence>
<keyword evidence="3 4" id="KW-0732">Signal</keyword>
<evidence type="ECO:0000256" key="2">
    <source>
        <dbReference type="ARBA" id="ARBA00022448"/>
    </source>
</evidence>
<dbReference type="Pfam" id="PF00496">
    <property type="entry name" value="SBP_bac_5"/>
    <property type="match status" value="1"/>
</dbReference>
<keyword evidence="2" id="KW-0813">Transport</keyword>
<dbReference type="Gene3D" id="3.90.76.10">
    <property type="entry name" value="Dipeptide-binding Protein, Domain 1"/>
    <property type="match status" value="1"/>
</dbReference>
<dbReference type="PROSITE" id="PS51257">
    <property type="entry name" value="PROKAR_LIPOPROTEIN"/>
    <property type="match status" value="1"/>
</dbReference>
<name>A0AAN1XYN0_UNVUL</name>
<evidence type="ECO:0000256" key="1">
    <source>
        <dbReference type="ARBA" id="ARBA00005695"/>
    </source>
</evidence>
<dbReference type="GO" id="GO:1904680">
    <property type="term" value="F:peptide transmembrane transporter activity"/>
    <property type="evidence" value="ECO:0007669"/>
    <property type="project" value="TreeGrafter"/>
</dbReference>
<dbReference type="GO" id="GO:0043190">
    <property type="term" value="C:ATP-binding cassette (ABC) transporter complex"/>
    <property type="evidence" value="ECO:0007669"/>
    <property type="project" value="InterPro"/>
</dbReference>
<reference evidence="6 7" key="1">
    <citation type="journal article" date="2022" name="ISME Commun">
        <title>Vulcanimicrobium alpinus gen. nov. sp. nov., the first cultivated representative of the candidate phylum 'Eremiobacterota', is a metabolically versatile aerobic anoxygenic phototroph.</title>
        <authorList>
            <person name="Yabe S."/>
            <person name="Muto K."/>
            <person name="Abe K."/>
            <person name="Yokota A."/>
            <person name="Staudigel H."/>
            <person name="Tebo B.M."/>
        </authorList>
    </citation>
    <scope>NUCLEOTIDE SEQUENCE [LARGE SCALE GENOMIC DNA]</scope>
    <source>
        <strain evidence="6 7">WC8-2</strain>
    </source>
</reference>
<protein>
    <submittedName>
        <fullName evidence="6">Peptide-binding protein</fullName>
    </submittedName>
</protein>
<dbReference type="GO" id="GO:0042597">
    <property type="term" value="C:periplasmic space"/>
    <property type="evidence" value="ECO:0007669"/>
    <property type="project" value="UniProtKB-ARBA"/>
</dbReference>
<dbReference type="InterPro" id="IPR030678">
    <property type="entry name" value="Peptide/Ni-bd"/>
</dbReference>
<dbReference type="PIRSF" id="PIRSF002741">
    <property type="entry name" value="MppA"/>
    <property type="match status" value="1"/>
</dbReference>
<dbReference type="PANTHER" id="PTHR30290:SF9">
    <property type="entry name" value="OLIGOPEPTIDE-BINDING PROTEIN APPA"/>
    <property type="match status" value="1"/>
</dbReference>
<evidence type="ECO:0000256" key="4">
    <source>
        <dbReference type="SAM" id="SignalP"/>
    </source>
</evidence>
<dbReference type="SUPFAM" id="SSF53850">
    <property type="entry name" value="Periplasmic binding protein-like II"/>
    <property type="match status" value="1"/>
</dbReference>
<dbReference type="Gene3D" id="3.40.190.10">
    <property type="entry name" value="Periplasmic binding protein-like II"/>
    <property type="match status" value="1"/>
</dbReference>
<dbReference type="KEGG" id="vab:WPS_26500"/>
<organism evidence="6 7">
    <name type="scientific">Vulcanimicrobium alpinum</name>
    <dbReference type="NCBI Taxonomy" id="3016050"/>
    <lineage>
        <taxon>Bacteria</taxon>
        <taxon>Bacillati</taxon>
        <taxon>Vulcanimicrobiota</taxon>
        <taxon>Vulcanimicrobiia</taxon>
        <taxon>Vulcanimicrobiales</taxon>
        <taxon>Vulcanimicrobiaceae</taxon>
        <taxon>Vulcanimicrobium</taxon>
    </lineage>
</organism>
<dbReference type="PANTHER" id="PTHR30290">
    <property type="entry name" value="PERIPLASMIC BINDING COMPONENT OF ABC TRANSPORTER"/>
    <property type="match status" value="1"/>
</dbReference>
<dbReference type="GO" id="GO:0015833">
    <property type="term" value="P:peptide transport"/>
    <property type="evidence" value="ECO:0007669"/>
    <property type="project" value="TreeGrafter"/>
</dbReference>
<feature type="signal peptide" evidence="4">
    <location>
        <begin position="1"/>
        <end position="25"/>
    </location>
</feature>
<evidence type="ECO:0000259" key="5">
    <source>
        <dbReference type="Pfam" id="PF00496"/>
    </source>
</evidence>
<dbReference type="InterPro" id="IPR039424">
    <property type="entry name" value="SBP_5"/>
</dbReference>
<dbReference type="AlphaFoldDB" id="A0AAN1XYN0"/>
<dbReference type="Gene3D" id="3.10.105.10">
    <property type="entry name" value="Dipeptide-binding Protein, Domain 3"/>
    <property type="match status" value="1"/>
</dbReference>
<keyword evidence="7" id="KW-1185">Reference proteome</keyword>
<dbReference type="RefSeq" id="WP_317994970.1">
    <property type="nucleotide sequence ID" value="NZ_AP025523.1"/>
</dbReference>
<feature type="domain" description="Solute-binding protein family 5" evidence="5">
    <location>
        <begin position="76"/>
        <end position="438"/>
    </location>
</feature>
<dbReference type="EMBL" id="AP025523">
    <property type="protein sequence ID" value="BDE07374.1"/>
    <property type="molecule type" value="Genomic_DNA"/>
</dbReference>
<comment type="similarity">
    <text evidence="1">Belongs to the bacterial solute-binding protein 5 family.</text>
</comment>
<evidence type="ECO:0000313" key="7">
    <source>
        <dbReference type="Proteomes" id="UP001317532"/>
    </source>
</evidence>
<dbReference type="InterPro" id="IPR000914">
    <property type="entry name" value="SBP_5_dom"/>
</dbReference>
<gene>
    <name evidence="6" type="ORF">WPS_26500</name>
</gene>
<dbReference type="Proteomes" id="UP001317532">
    <property type="component" value="Chromosome"/>
</dbReference>
<dbReference type="CDD" id="cd00995">
    <property type="entry name" value="PBP2_NikA_DppA_OppA_like"/>
    <property type="match status" value="1"/>
</dbReference>
<feature type="chain" id="PRO_5042935905" evidence="4">
    <location>
        <begin position="26"/>
        <end position="532"/>
    </location>
</feature>
<sequence>MLRRVVTLIALLAAAGCGGSAPSSAAAPGHGSAPVRIALVVEPHTLVSFLGQSVDDNEMLRLIYDPLISSDARGNPIPALAAAVPTRANGGISRDGLTITYRLRSGVRWHDGSPFTSADVAASFRAVMNAANPVETRHGYDVVSRVETPDPLTVRFRLKRPFAPFVGTVFAESDAPYYLSPAHLLTGGDASRTPLAQHPVGTGPFRFVSWQRGDRVDLEANAQYWGGAPHIARLRVRFIADENTQLVGLRTGELDGLINLSANAAALARTIPHVTLATTPINGYWGIMMNNGRGPAADVRVRRAVALVADAQAFRRNVVYGFYQRAIADLPAVLWAADPHLAPIPHDPAAARALLARAGYGPAHPLRLDLAIFGASQSYRRESVLLQSELASIGVRADVHSYNSDIYDAPASQGGILPRGKYDIALYGWFAGMDPDDSGQFLCADRPPAGYNHSFYCSAAMDAAQREALASYEPAARKRAYARIEALLVRDVPLHFLGSPVKISALRDGFGGFTPSFITQTANAGNWTFSPR</sequence>